<evidence type="ECO:0000256" key="12">
    <source>
        <dbReference type="ARBA" id="ARBA00023170"/>
    </source>
</evidence>
<dbReference type="FunFam" id="2.170.130.10:FF:000010">
    <property type="entry name" value="Ferripyoverdine receptor"/>
    <property type="match status" value="1"/>
</dbReference>
<feature type="signal peptide" evidence="16">
    <location>
        <begin position="1"/>
        <end position="30"/>
    </location>
</feature>
<dbReference type="InterPro" id="IPR010105">
    <property type="entry name" value="TonB_sidphr_rcpt"/>
</dbReference>
<reference evidence="19" key="1">
    <citation type="submission" date="2019-11" db="EMBL/GenBank/DDBJ databases">
        <title>Epiphytic Pseudomonas syringae from cherry orchards.</title>
        <authorList>
            <person name="Hulin M.T."/>
        </authorList>
    </citation>
    <scope>NUCLEOTIDE SEQUENCE</scope>
    <source>
        <strain evidence="19">PA-2-1F</strain>
    </source>
</reference>
<evidence type="ECO:0000256" key="14">
    <source>
        <dbReference type="PROSITE-ProRule" id="PRU01360"/>
    </source>
</evidence>
<feature type="chain" id="PRO_5042815192" evidence="16">
    <location>
        <begin position="31"/>
        <end position="719"/>
    </location>
</feature>
<dbReference type="Gene3D" id="2.40.170.20">
    <property type="entry name" value="TonB-dependent receptor, beta-barrel domain"/>
    <property type="match status" value="1"/>
</dbReference>
<evidence type="ECO:0000256" key="6">
    <source>
        <dbReference type="ARBA" id="ARBA00022692"/>
    </source>
</evidence>
<keyword evidence="9" id="KW-0406">Ion transport</keyword>
<protein>
    <submittedName>
        <fullName evidence="19">TonB-dependent siderophore receptor</fullName>
    </submittedName>
</protein>
<dbReference type="GO" id="GO:0038023">
    <property type="term" value="F:signaling receptor activity"/>
    <property type="evidence" value="ECO:0007669"/>
    <property type="project" value="InterPro"/>
</dbReference>
<dbReference type="Proteomes" id="UP000814126">
    <property type="component" value="Unassembled WGS sequence"/>
</dbReference>
<dbReference type="GO" id="GO:0015344">
    <property type="term" value="F:siderophore uptake transmembrane transporter activity"/>
    <property type="evidence" value="ECO:0007669"/>
    <property type="project" value="TreeGrafter"/>
</dbReference>
<sequence length="719" mass="78905">MSVQQQGTTVFAPTLIALAICLASSHAAFAADVEPSSGPIELGATQVSGEGQLGETTEGTQSYTTGAMKTATKLPLTLRETPQAVTVVTRQRMDDQAMTSINDVVAATPGLFLNFSNGPGRQSYTARGFDIDNLMYDGIPSGYNGVNVGAQPNLAMFDRVEVVRGATGLVTGAGNPSAAINLIRKRPLDEQKVTLTGAAGTWDNYRGELDASSPLNDSGTWRGRVVTSYRDANSFIDNVGDYHGLFYAVTEADLSENTSLTLGFSNQKDKTNYFWGSSMVGQDGHHLNLSRAYNPGTRWENKDQEINTVFAELRQQLANDWKLQVNANYAEQNALFSGSYQSRWTNNTLARTVYQSAADENQAGLDAFVSGPFQALGRSHELVMGASRRIYDLTTHSYSPFDMNWPLNAGKPDFVHTSNGREVTTQDGVYVTTRLSLADPLKLILGARLDWYDYDNHDGDGDYKVTRNLTRYAGLIYDLDDHHSVYASYSDIFTPQTAKDTSGTPVRPIIGKNYEVGIKGEYLGGALNGSVALFRVDQQNRAVDVVVPNCPQASCAEASGEIRSQGIDFELQGALTEHWQVGGGYTYARTHVIKDQANPQTVNKQFDTDTPEHLFKLTTRYNFQGPLEKLRVGGNISWQSRMYNDLTVADGSSYRLKQGAYAVTDLMAGYQVNQHLDLQLNANNIFDRKYYETIANSVDYGGDSYGAPRNMMLTAKYSF</sequence>
<proteinExistence type="inferred from homology"/>
<evidence type="ECO:0000256" key="4">
    <source>
        <dbReference type="ARBA" id="ARBA00022452"/>
    </source>
</evidence>
<dbReference type="PANTHER" id="PTHR32552:SF74">
    <property type="entry name" value="HYDROXAMATE SIDEROPHORE RECEPTOR FHUE"/>
    <property type="match status" value="1"/>
</dbReference>
<dbReference type="AlphaFoldDB" id="A0AAP2S0X9"/>
<comment type="caution">
    <text evidence="19">The sequence shown here is derived from an EMBL/GenBank/DDBJ whole genome shotgun (WGS) entry which is preliminary data.</text>
</comment>
<keyword evidence="5" id="KW-0410">Iron transport</keyword>
<dbReference type="EMBL" id="WJZX01000028">
    <property type="protein sequence ID" value="MCF5655407.1"/>
    <property type="molecule type" value="Genomic_DNA"/>
</dbReference>
<dbReference type="GO" id="GO:0015891">
    <property type="term" value="P:siderophore transport"/>
    <property type="evidence" value="ECO:0007669"/>
    <property type="project" value="InterPro"/>
</dbReference>
<evidence type="ECO:0000256" key="7">
    <source>
        <dbReference type="ARBA" id="ARBA00022729"/>
    </source>
</evidence>
<dbReference type="PROSITE" id="PS52016">
    <property type="entry name" value="TONB_DEPENDENT_REC_3"/>
    <property type="match status" value="1"/>
</dbReference>
<comment type="similarity">
    <text evidence="2 14 15">Belongs to the TonB-dependent receptor family.</text>
</comment>
<dbReference type="GeneID" id="45487821"/>
<dbReference type="RefSeq" id="WP_015372183.1">
    <property type="nucleotide sequence ID" value="NZ_CP142150.1"/>
</dbReference>
<keyword evidence="3 14" id="KW-0813">Transport</keyword>
<evidence type="ECO:0000256" key="13">
    <source>
        <dbReference type="ARBA" id="ARBA00023237"/>
    </source>
</evidence>
<keyword evidence="10 15" id="KW-0798">TonB box</keyword>
<evidence type="ECO:0000256" key="15">
    <source>
        <dbReference type="RuleBase" id="RU003357"/>
    </source>
</evidence>
<dbReference type="Pfam" id="PF07715">
    <property type="entry name" value="Plug"/>
    <property type="match status" value="1"/>
</dbReference>
<evidence type="ECO:0000256" key="3">
    <source>
        <dbReference type="ARBA" id="ARBA00022448"/>
    </source>
</evidence>
<feature type="domain" description="TonB-dependent receptor-like beta-barrel" evidence="17">
    <location>
        <begin position="252"/>
        <end position="685"/>
    </location>
</feature>
<dbReference type="CDD" id="cd01347">
    <property type="entry name" value="ligand_gated_channel"/>
    <property type="match status" value="1"/>
</dbReference>
<keyword evidence="6 14" id="KW-0812">Transmembrane</keyword>
<dbReference type="Gene3D" id="2.170.130.10">
    <property type="entry name" value="TonB-dependent receptor, plug domain"/>
    <property type="match status" value="1"/>
</dbReference>
<keyword evidence="11 14" id="KW-0472">Membrane</keyword>
<evidence type="ECO:0000256" key="11">
    <source>
        <dbReference type="ARBA" id="ARBA00023136"/>
    </source>
</evidence>
<dbReference type="SUPFAM" id="SSF56935">
    <property type="entry name" value="Porins"/>
    <property type="match status" value="1"/>
</dbReference>
<dbReference type="NCBIfam" id="TIGR01783">
    <property type="entry name" value="TonB-siderophor"/>
    <property type="match status" value="1"/>
</dbReference>
<evidence type="ECO:0000256" key="2">
    <source>
        <dbReference type="ARBA" id="ARBA00009810"/>
    </source>
</evidence>
<comment type="subcellular location">
    <subcellularLocation>
        <location evidence="1 14">Cell outer membrane</location>
        <topology evidence="1 14">Multi-pass membrane protein</topology>
    </subcellularLocation>
</comment>
<dbReference type="InterPro" id="IPR036942">
    <property type="entry name" value="Beta-barrel_TonB_sf"/>
</dbReference>
<keyword evidence="4 14" id="KW-1134">Transmembrane beta strand</keyword>
<evidence type="ECO:0000256" key="1">
    <source>
        <dbReference type="ARBA" id="ARBA00004571"/>
    </source>
</evidence>
<keyword evidence="7 16" id="KW-0732">Signal</keyword>
<evidence type="ECO:0000259" key="17">
    <source>
        <dbReference type="Pfam" id="PF00593"/>
    </source>
</evidence>
<keyword evidence="13 14" id="KW-0998">Cell outer membrane</keyword>
<name>A0AAP2S0X9_9PSED</name>
<accession>A0AAP2S0X9</accession>
<keyword evidence="12 19" id="KW-0675">Receptor</keyword>
<evidence type="ECO:0000256" key="5">
    <source>
        <dbReference type="ARBA" id="ARBA00022496"/>
    </source>
</evidence>
<dbReference type="InterPro" id="IPR037066">
    <property type="entry name" value="Plug_dom_sf"/>
</dbReference>
<gene>
    <name evidence="19" type="ORF">GIV46_10250</name>
</gene>
<dbReference type="Pfam" id="PF00593">
    <property type="entry name" value="TonB_dep_Rec_b-barrel"/>
    <property type="match status" value="1"/>
</dbReference>
<evidence type="ECO:0000256" key="10">
    <source>
        <dbReference type="ARBA" id="ARBA00023077"/>
    </source>
</evidence>
<evidence type="ECO:0000313" key="19">
    <source>
        <dbReference type="EMBL" id="MCF5655407.1"/>
    </source>
</evidence>
<evidence type="ECO:0000313" key="20">
    <source>
        <dbReference type="Proteomes" id="UP000814126"/>
    </source>
</evidence>
<evidence type="ECO:0000256" key="8">
    <source>
        <dbReference type="ARBA" id="ARBA00023004"/>
    </source>
</evidence>
<dbReference type="InterPro" id="IPR012910">
    <property type="entry name" value="Plug_dom"/>
</dbReference>
<dbReference type="InterPro" id="IPR000531">
    <property type="entry name" value="Beta-barrel_TonB"/>
</dbReference>
<dbReference type="GO" id="GO:0009279">
    <property type="term" value="C:cell outer membrane"/>
    <property type="evidence" value="ECO:0007669"/>
    <property type="project" value="UniProtKB-SubCell"/>
</dbReference>
<evidence type="ECO:0000259" key="18">
    <source>
        <dbReference type="Pfam" id="PF07715"/>
    </source>
</evidence>
<dbReference type="InterPro" id="IPR039426">
    <property type="entry name" value="TonB-dep_rcpt-like"/>
</dbReference>
<keyword evidence="8" id="KW-0408">Iron</keyword>
<evidence type="ECO:0000256" key="16">
    <source>
        <dbReference type="SAM" id="SignalP"/>
    </source>
</evidence>
<dbReference type="PANTHER" id="PTHR32552">
    <property type="entry name" value="FERRICHROME IRON RECEPTOR-RELATED"/>
    <property type="match status" value="1"/>
</dbReference>
<organism evidence="19 20">
    <name type="scientific">Pseudomonas poae</name>
    <dbReference type="NCBI Taxonomy" id="200451"/>
    <lineage>
        <taxon>Bacteria</taxon>
        <taxon>Pseudomonadati</taxon>
        <taxon>Pseudomonadota</taxon>
        <taxon>Gammaproteobacteria</taxon>
        <taxon>Pseudomonadales</taxon>
        <taxon>Pseudomonadaceae</taxon>
        <taxon>Pseudomonas</taxon>
    </lineage>
</organism>
<evidence type="ECO:0000256" key="9">
    <source>
        <dbReference type="ARBA" id="ARBA00023065"/>
    </source>
</evidence>
<feature type="domain" description="TonB-dependent receptor plug" evidence="18">
    <location>
        <begin position="78"/>
        <end position="177"/>
    </location>
</feature>